<dbReference type="Pfam" id="PF07823">
    <property type="entry name" value="CPDase"/>
    <property type="match status" value="1"/>
</dbReference>
<comment type="function">
    <text evidence="1">Involved in the metabolism of ADP-ribose 1',2'-cyclic phosphate which is produced as a consequence of tRNA splicing.</text>
</comment>
<protein>
    <recommendedName>
        <fullName evidence="4">2',3'-cyclic-nucleotide 3'-phosphodiesterase</fullName>
        <ecNumber evidence="3">3.1.4.37</ecNumber>
    </recommendedName>
</protein>
<evidence type="ECO:0000256" key="4">
    <source>
        <dbReference type="ARBA" id="ARBA00014478"/>
    </source>
</evidence>
<proteinExistence type="inferred from homology"/>
<keyword evidence="6" id="KW-1185">Reference proteome</keyword>
<evidence type="ECO:0000256" key="1">
    <source>
        <dbReference type="ARBA" id="ARBA00003831"/>
    </source>
</evidence>
<evidence type="ECO:0000256" key="2">
    <source>
        <dbReference type="ARBA" id="ARBA00006037"/>
    </source>
</evidence>
<comment type="similarity">
    <text evidence="2">Belongs to the 2H phosphoesterase superfamily. CPD1 family.</text>
</comment>
<reference evidence="5 6" key="1">
    <citation type="submission" date="2016-03" db="EMBL/GenBank/DDBJ databases">
        <authorList>
            <person name="Devillers H."/>
        </authorList>
    </citation>
    <scope>NUCLEOTIDE SEQUENCE [LARGE SCALE GENOMIC DNA]</scope>
    <source>
        <strain evidence="5">CBS 11717</strain>
    </source>
</reference>
<dbReference type="OrthoDB" id="514292at2759"/>
<dbReference type="PANTHER" id="PTHR28141">
    <property type="entry name" value="2',3'-CYCLIC-NUCLEOTIDE 3'-PHOSPHODIESTERASE"/>
    <property type="match status" value="1"/>
</dbReference>
<evidence type="ECO:0000313" key="5">
    <source>
        <dbReference type="EMBL" id="SCU90129.1"/>
    </source>
</evidence>
<dbReference type="PANTHER" id="PTHR28141:SF1">
    <property type="entry name" value="2',3'-CYCLIC-NUCLEOTIDE 3'-PHOSPHODIESTERASE"/>
    <property type="match status" value="1"/>
</dbReference>
<dbReference type="InterPro" id="IPR012386">
    <property type="entry name" value="Cyclic-nucl_3Pdiesterase"/>
</dbReference>
<dbReference type="AlphaFoldDB" id="A0A1G4JI81"/>
<gene>
    <name evidence="5" type="ORF">LAMI_0E00738G</name>
</gene>
<sequence length="219" mass="23846">MAVALWFVPQASSNTYVALQSLILSLQTLFPDAPSFEPHLTVTSQLKCETREQAHEILAACVAAVEAVRGAVGRGGDATSQDLVAFSGVGIGKSYFRKVRLECVANKYLVSVAQLMRELFVCDSAEQASHWAVREFAPHVSLVYSDVYHVNQAVRRVLVQRIEDALDGELRPCAAVADGDDAAWLCARQLRGWGLPGQFKVVRCEGGVAEWQVLASVEV</sequence>
<dbReference type="InterPro" id="IPR009097">
    <property type="entry name" value="Cyclic_Pdiesterase"/>
</dbReference>
<evidence type="ECO:0000313" key="6">
    <source>
        <dbReference type="Proteomes" id="UP000191024"/>
    </source>
</evidence>
<accession>A0A1G4JI81</accession>
<dbReference type="GO" id="GO:0009187">
    <property type="term" value="P:cyclic nucleotide metabolic process"/>
    <property type="evidence" value="ECO:0007669"/>
    <property type="project" value="TreeGrafter"/>
</dbReference>
<dbReference type="SUPFAM" id="SSF55144">
    <property type="entry name" value="LigT-like"/>
    <property type="match status" value="1"/>
</dbReference>
<dbReference type="GO" id="GO:0004113">
    <property type="term" value="F:2',3'-cyclic-nucleotide 3'-phosphodiesterase activity"/>
    <property type="evidence" value="ECO:0007669"/>
    <property type="project" value="UniProtKB-EC"/>
</dbReference>
<dbReference type="STRING" id="1230905.A0A1G4JI81"/>
<dbReference type="Gene3D" id="3.90.1140.10">
    <property type="entry name" value="Cyclic phosphodiesterase"/>
    <property type="match status" value="1"/>
</dbReference>
<organism evidence="5 6">
    <name type="scientific">Lachancea mirantina</name>
    <dbReference type="NCBI Taxonomy" id="1230905"/>
    <lineage>
        <taxon>Eukaryota</taxon>
        <taxon>Fungi</taxon>
        <taxon>Dikarya</taxon>
        <taxon>Ascomycota</taxon>
        <taxon>Saccharomycotina</taxon>
        <taxon>Saccharomycetes</taxon>
        <taxon>Saccharomycetales</taxon>
        <taxon>Saccharomycetaceae</taxon>
        <taxon>Lachancea</taxon>
    </lineage>
</organism>
<name>A0A1G4JI81_9SACH</name>
<dbReference type="EMBL" id="LT598465">
    <property type="protein sequence ID" value="SCU90129.1"/>
    <property type="molecule type" value="Genomic_DNA"/>
</dbReference>
<dbReference type="EC" id="3.1.4.37" evidence="3"/>
<evidence type="ECO:0000256" key="3">
    <source>
        <dbReference type="ARBA" id="ARBA00012317"/>
    </source>
</evidence>
<dbReference type="Proteomes" id="UP000191024">
    <property type="component" value="Chromosome E"/>
</dbReference>